<sequence length="292" mass="32293">MLTDSHSADPMAEFPVSEVERQRRRYRRTRTTRSLLISAISTLIIAALIVVILASSPGWKTTQQTFFNWEYAKSSFPAVLSGMWLNIRMLLVAATGVAVFATLLAAARTLGGPVFFPIRFLAAAYTDIFRGVPFIVVLYIIGFGIPALNPSRRIDVTLLGTIALVITYTSYVSEVLRAGLESIHPSQRYAARSLGLTHGQTMRHIIVPQAVRKVTPALMNDFISMQKDVGLISVLGATDAIRAAQVQQATTYNFTSYVVAGLLFIVLSFPFIRLSDWYTARLRKREQMGGTV</sequence>
<keyword evidence="4" id="KW-1003">Cell membrane</keyword>
<evidence type="ECO:0000256" key="2">
    <source>
        <dbReference type="ARBA" id="ARBA00010072"/>
    </source>
</evidence>
<evidence type="ECO:0000313" key="11">
    <source>
        <dbReference type="EMBL" id="VYS85570.1"/>
    </source>
</evidence>
<evidence type="ECO:0000256" key="4">
    <source>
        <dbReference type="ARBA" id="ARBA00022475"/>
    </source>
</evidence>
<feature type="transmembrane region" description="Helical" evidence="9">
    <location>
        <begin position="254"/>
        <end position="275"/>
    </location>
</feature>
<feature type="transmembrane region" description="Helical" evidence="9">
    <location>
        <begin position="87"/>
        <end position="107"/>
    </location>
</feature>
<evidence type="ECO:0000256" key="9">
    <source>
        <dbReference type="RuleBase" id="RU363032"/>
    </source>
</evidence>
<dbReference type="GO" id="GO:0006865">
    <property type="term" value="P:amino acid transport"/>
    <property type="evidence" value="ECO:0007669"/>
    <property type="project" value="UniProtKB-KW"/>
</dbReference>
<keyword evidence="8 9" id="KW-0472">Membrane</keyword>
<evidence type="ECO:0000256" key="5">
    <source>
        <dbReference type="ARBA" id="ARBA00022692"/>
    </source>
</evidence>
<comment type="subcellular location">
    <subcellularLocation>
        <location evidence="1 9">Cell membrane</location>
        <topology evidence="1 9">Multi-pass membrane protein</topology>
    </subcellularLocation>
</comment>
<gene>
    <name evidence="11" type="primary">artQ</name>
    <name evidence="11" type="ORF">AOLFYP35_00575</name>
</gene>
<keyword evidence="6" id="KW-0029">Amino-acid transport</keyword>
<dbReference type="InterPro" id="IPR010065">
    <property type="entry name" value="AA_ABC_transptr_permease_3TM"/>
</dbReference>
<dbReference type="CDD" id="cd06261">
    <property type="entry name" value="TM_PBP2"/>
    <property type="match status" value="1"/>
</dbReference>
<evidence type="ECO:0000259" key="10">
    <source>
        <dbReference type="PROSITE" id="PS50928"/>
    </source>
</evidence>
<dbReference type="GO" id="GO:0022857">
    <property type="term" value="F:transmembrane transporter activity"/>
    <property type="evidence" value="ECO:0007669"/>
    <property type="project" value="InterPro"/>
</dbReference>
<dbReference type="InterPro" id="IPR000515">
    <property type="entry name" value="MetI-like"/>
</dbReference>
<evidence type="ECO:0000256" key="3">
    <source>
        <dbReference type="ARBA" id="ARBA00022448"/>
    </source>
</evidence>
<dbReference type="SUPFAM" id="SSF161098">
    <property type="entry name" value="MetI-like"/>
    <property type="match status" value="1"/>
</dbReference>
<reference evidence="11" key="1">
    <citation type="submission" date="2019-11" db="EMBL/GenBank/DDBJ databases">
        <authorList>
            <person name="Feng L."/>
        </authorList>
    </citation>
    <scope>NUCLEOTIDE SEQUENCE</scope>
    <source>
        <strain evidence="11">AodontolyticusLFYP35</strain>
    </source>
</reference>
<dbReference type="PANTHER" id="PTHR30614">
    <property type="entry name" value="MEMBRANE COMPONENT OF AMINO ACID ABC TRANSPORTER"/>
    <property type="match status" value="1"/>
</dbReference>
<evidence type="ECO:0000256" key="1">
    <source>
        <dbReference type="ARBA" id="ARBA00004651"/>
    </source>
</evidence>
<keyword evidence="3 9" id="KW-0813">Transport</keyword>
<dbReference type="AlphaFoldDB" id="A0A6N2S1V1"/>
<dbReference type="GO" id="GO:0043190">
    <property type="term" value="C:ATP-binding cassette (ABC) transporter complex"/>
    <property type="evidence" value="ECO:0007669"/>
    <property type="project" value="InterPro"/>
</dbReference>
<dbReference type="InterPro" id="IPR035906">
    <property type="entry name" value="MetI-like_sf"/>
</dbReference>
<feature type="transmembrane region" description="Helical" evidence="9">
    <location>
        <begin position="34"/>
        <end position="54"/>
    </location>
</feature>
<organism evidence="11">
    <name type="scientific">Schaalia odontolytica</name>
    <dbReference type="NCBI Taxonomy" id="1660"/>
    <lineage>
        <taxon>Bacteria</taxon>
        <taxon>Bacillati</taxon>
        <taxon>Actinomycetota</taxon>
        <taxon>Actinomycetes</taxon>
        <taxon>Actinomycetales</taxon>
        <taxon>Actinomycetaceae</taxon>
        <taxon>Schaalia</taxon>
    </lineage>
</organism>
<feature type="domain" description="ABC transmembrane type-1" evidence="10">
    <location>
        <begin position="83"/>
        <end position="275"/>
    </location>
</feature>
<proteinExistence type="inferred from homology"/>
<keyword evidence="5 9" id="KW-0812">Transmembrane</keyword>
<dbReference type="NCBIfam" id="TIGR01726">
    <property type="entry name" value="HEQRo_perm_3TM"/>
    <property type="match status" value="1"/>
</dbReference>
<dbReference type="PROSITE" id="PS50928">
    <property type="entry name" value="ABC_TM1"/>
    <property type="match status" value="1"/>
</dbReference>
<evidence type="ECO:0000256" key="8">
    <source>
        <dbReference type="ARBA" id="ARBA00023136"/>
    </source>
</evidence>
<evidence type="ECO:0000256" key="7">
    <source>
        <dbReference type="ARBA" id="ARBA00022989"/>
    </source>
</evidence>
<accession>A0A6N2S1V1</accession>
<feature type="transmembrane region" description="Helical" evidence="9">
    <location>
        <begin position="128"/>
        <end position="148"/>
    </location>
</feature>
<dbReference type="PANTHER" id="PTHR30614:SF20">
    <property type="entry name" value="GLUTAMINE TRANSPORT SYSTEM PERMEASE PROTEIN GLNP"/>
    <property type="match status" value="1"/>
</dbReference>
<evidence type="ECO:0000256" key="6">
    <source>
        <dbReference type="ARBA" id="ARBA00022970"/>
    </source>
</evidence>
<dbReference type="Gene3D" id="1.10.3720.10">
    <property type="entry name" value="MetI-like"/>
    <property type="match status" value="1"/>
</dbReference>
<dbReference type="Pfam" id="PF00528">
    <property type="entry name" value="BPD_transp_1"/>
    <property type="match status" value="1"/>
</dbReference>
<name>A0A6N2S1V1_9ACTO</name>
<comment type="similarity">
    <text evidence="2">Belongs to the binding-protein-dependent transport system permease family. HisMQ subfamily.</text>
</comment>
<protein>
    <submittedName>
        <fullName evidence="11">Arginine transport system permease protein ArtQ</fullName>
    </submittedName>
</protein>
<dbReference type="EMBL" id="CACRSM010000002">
    <property type="protein sequence ID" value="VYS85570.1"/>
    <property type="molecule type" value="Genomic_DNA"/>
</dbReference>
<keyword evidence="7 9" id="KW-1133">Transmembrane helix</keyword>
<dbReference type="InterPro" id="IPR043429">
    <property type="entry name" value="ArtM/GltK/GlnP/TcyL/YhdX-like"/>
</dbReference>